<sequence>QNQRIGFYLNNEQQLQNVEDKYIIINVDQLLTKATYINYQNRNYYIRDSSAITRSNLGNFGQIY</sequence>
<evidence type="ECO:0000313" key="2">
    <source>
        <dbReference type="Proteomes" id="UP000093000"/>
    </source>
</evidence>
<feature type="non-terminal residue" evidence="1">
    <location>
        <position position="64"/>
    </location>
</feature>
<accession>A0A1C7LK07</accession>
<protein>
    <submittedName>
        <fullName evidence="1">Uncharacterized protein</fullName>
    </submittedName>
</protein>
<comment type="caution">
    <text evidence="1">The sequence shown here is derived from an EMBL/GenBank/DDBJ whole genome shotgun (WGS) entry which is preliminary data.</text>
</comment>
<gene>
    <name evidence="1" type="ORF">A0J61_11945</name>
</gene>
<reference evidence="1 2" key="1">
    <citation type="submission" date="2016-03" db="EMBL/GenBank/DDBJ databases">
        <title>Choanephora cucurbitarum.</title>
        <authorList>
            <person name="Min B."/>
            <person name="Park H."/>
            <person name="Park J.-H."/>
            <person name="Shin H.-D."/>
            <person name="Choi I.-G."/>
        </authorList>
    </citation>
    <scope>NUCLEOTIDE SEQUENCE [LARGE SCALE GENOMIC DNA]</scope>
    <source>
        <strain evidence="1 2">KUS-F28377</strain>
    </source>
</reference>
<dbReference type="AlphaFoldDB" id="A0A1C7LK07"/>
<keyword evidence="2" id="KW-1185">Reference proteome</keyword>
<feature type="non-terminal residue" evidence="1">
    <location>
        <position position="1"/>
    </location>
</feature>
<evidence type="ECO:0000313" key="1">
    <source>
        <dbReference type="EMBL" id="OBZ65063.1"/>
    </source>
</evidence>
<dbReference type="Proteomes" id="UP000093000">
    <property type="component" value="Unassembled WGS sequence"/>
</dbReference>
<name>A0A1C7LK07_9FUNG</name>
<dbReference type="InParanoid" id="A0A1C7LK07"/>
<organism evidence="1 2">
    <name type="scientific">Choanephora cucurbitarum</name>
    <dbReference type="NCBI Taxonomy" id="101091"/>
    <lineage>
        <taxon>Eukaryota</taxon>
        <taxon>Fungi</taxon>
        <taxon>Fungi incertae sedis</taxon>
        <taxon>Mucoromycota</taxon>
        <taxon>Mucoromycotina</taxon>
        <taxon>Mucoromycetes</taxon>
        <taxon>Mucorales</taxon>
        <taxon>Mucorineae</taxon>
        <taxon>Choanephoraceae</taxon>
        <taxon>Choanephoroideae</taxon>
        <taxon>Choanephora</taxon>
    </lineage>
</organism>
<dbReference type="EMBL" id="LUGH01002741">
    <property type="protein sequence ID" value="OBZ65063.1"/>
    <property type="molecule type" value="Genomic_DNA"/>
</dbReference>
<proteinExistence type="predicted"/>